<dbReference type="PANTHER" id="PTHR24223">
    <property type="entry name" value="ATP-BINDING CASSETTE SUB-FAMILY C"/>
    <property type="match status" value="1"/>
</dbReference>
<evidence type="ECO:0000256" key="2">
    <source>
        <dbReference type="ARBA" id="ARBA00009726"/>
    </source>
</evidence>
<dbReference type="GO" id="GO:0005524">
    <property type="term" value="F:ATP binding"/>
    <property type="evidence" value="ECO:0007669"/>
    <property type="project" value="UniProtKB-KW"/>
</dbReference>
<keyword evidence="12" id="KW-1185">Reference proteome</keyword>
<keyword evidence="8 9" id="KW-0472">Membrane</keyword>
<comment type="similarity">
    <text evidence="2">Belongs to the ABC transporter superfamily. ABCC family. Conjugate transporter (TC 3.A.1.208) subfamily.</text>
</comment>
<feature type="transmembrane region" description="Helical" evidence="9">
    <location>
        <begin position="246"/>
        <end position="268"/>
    </location>
</feature>
<feature type="domain" description="ABC transmembrane type-1" evidence="10">
    <location>
        <begin position="137"/>
        <end position="228"/>
    </location>
</feature>
<dbReference type="PhylomeDB" id="A7SY39"/>
<dbReference type="GO" id="GO:0140359">
    <property type="term" value="F:ABC-type transporter activity"/>
    <property type="evidence" value="ECO:0007669"/>
    <property type="project" value="InterPro"/>
</dbReference>
<evidence type="ECO:0000256" key="8">
    <source>
        <dbReference type="ARBA" id="ARBA00023136"/>
    </source>
</evidence>
<evidence type="ECO:0000256" key="3">
    <source>
        <dbReference type="ARBA" id="ARBA00022448"/>
    </source>
</evidence>
<comment type="subcellular location">
    <subcellularLocation>
        <location evidence="1">Membrane</location>
        <topology evidence="1">Multi-pass membrane protein</topology>
    </subcellularLocation>
</comment>
<evidence type="ECO:0000256" key="9">
    <source>
        <dbReference type="SAM" id="Phobius"/>
    </source>
</evidence>
<protein>
    <recommendedName>
        <fullName evidence="10">ABC transmembrane type-1 domain-containing protein</fullName>
    </recommendedName>
</protein>
<feature type="transmembrane region" description="Helical" evidence="9">
    <location>
        <begin position="131"/>
        <end position="150"/>
    </location>
</feature>
<sequence length="312" mass="34716">MHFKDHHRYPVCISTTPAKPSFTTPCAPSGCTTSPLCTRITSTCSTPPRLTLPSLCALRWTATIPYLSHIMILTSSTTTHSTSGLNKGIFDIPHLAVLESSRYSEHQYWEHNKPGLQRLLAPGACCPHTGIVALFEISVALVLLVVLIGWQALSGVLFYFIVAVYISAMAGQLSKLKRKSCALADEPLGIMGEIIAGIRTVKMLALEWFYRDKERDALHSYKESGTVEFFRSVLHLHINRHFISSLLYADVSLFVFKIFTLVMTLNIMRFSVTVCLTECLRGLADAKVALQRIERFLVTTNNKPIGNPDTEV</sequence>
<evidence type="ECO:0000313" key="11">
    <source>
        <dbReference type="EMBL" id="EDO31365.1"/>
    </source>
</evidence>
<dbReference type="GO" id="GO:0016020">
    <property type="term" value="C:membrane"/>
    <property type="evidence" value="ECO:0007669"/>
    <property type="project" value="UniProtKB-SubCell"/>
</dbReference>
<feature type="transmembrane region" description="Helical" evidence="9">
    <location>
        <begin position="156"/>
        <end position="173"/>
    </location>
</feature>
<proteinExistence type="inferred from homology"/>
<organism evidence="11 12">
    <name type="scientific">Nematostella vectensis</name>
    <name type="common">Starlet sea anemone</name>
    <dbReference type="NCBI Taxonomy" id="45351"/>
    <lineage>
        <taxon>Eukaryota</taxon>
        <taxon>Metazoa</taxon>
        <taxon>Cnidaria</taxon>
        <taxon>Anthozoa</taxon>
        <taxon>Hexacorallia</taxon>
        <taxon>Actiniaria</taxon>
        <taxon>Edwardsiidae</taxon>
        <taxon>Nematostella</taxon>
    </lineage>
</organism>
<dbReference type="InterPro" id="IPR036640">
    <property type="entry name" value="ABC1_TM_sf"/>
</dbReference>
<evidence type="ECO:0000259" key="10">
    <source>
        <dbReference type="Pfam" id="PF00664"/>
    </source>
</evidence>
<dbReference type="InterPro" id="IPR011527">
    <property type="entry name" value="ABC1_TM_dom"/>
</dbReference>
<dbReference type="InParanoid" id="A7SY39"/>
<evidence type="ECO:0000256" key="1">
    <source>
        <dbReference type="ARBA" id="ARBA00004141"/>
    </source>
</evidence>
<dbReference type="AlphaFoldDB" id="A7SY39"/>
<evidence type="ECO:0000313" key="12">
    <source>
        <dbReference type="Proteomes" id="UP000001593"/>
    </source>
</evidence>
<keyword evidence="5" id="KW-0547">Nucleotide-binding</keyword>
<dbReference type="EMBL" id="DS469908">
    <property type="protein sequence ID" value="EDO31365.1"/>
    <property type="molecule type" value="Genomic_DNA"/>
</dbReference>
<gene>
    <name evidence="11" type="ORF">NEMVEDRAFT_v1g219346</name>
</gene>
<evidence type="ECO:0000256" key="7">
    <source>
        <dbReference type="ARBA" id="ARBA00022989"/>
    </source>
</evidence>
<accession>A7SY39</accession>
<dbReference type="Pfam" id="PF00664">
    <property type="entry name" value="ABC_membrane"/>
    <property type="match status" value="1"/>
</dbReference>
<evidence type="ECO:0000256" key="4">
    <source>
        <dbReference type="ARBA" id="ARBA00022692"/>
    </source>
</evidence>
<name>A7SY39_NEMVE</name>
<keyword evidence="4 9" id="KW-0812">Transmembrane</keyword>
<keyword evidence="7 9" id="KW-1133">Transmembrane helix</keyword>
<dbReference type="PANTHER" id="PTHR24223:SF456">
    <property type="entry name" value="MULTIDRUG RESISTANCE-ASSOCIATED PROTEIN LETHAL(2)03659"/>
    <property type="match status" value="1"/>
</dbReference>
<dbReference type="Gene3D" id="1.20.1560.10">
    <property type="entry name" value="ABC transporter type 1, transmembrane domain"/>
    <property type="match status" value="1"/>
</dbReference>
<keyword evidence="3" id="KW-0813">Transport</keyword>
<dbReference type="HOGENOM" id="CLU_892261_0_0_1"/>
<dbReference type="InterPro" id="IPR050173">
    <property type="entry name" value="ABC_transporter_C-like"/>
</dbReference>
<dbReference type="Proteomes" id="UP000001593">
    <property type="component" value="Unassembled WGS sequence"/>
</dbReference>
<evidence type="ECO:0000256" key="5">
    <source>
        <dbReference type="ARBA" id="ARBA00022741"/>
    </source>
</evidence>
<evidence type="ECO:0000256" key="6">
    <source>
        <dbReference type="ARBA" id="ARBA00022840"/>
    </source>
</evidence>
<reference evidence="11 12" key="1">
    <citation type="journal article" date="2007" name="Science">
        <title>Sea anemone genome reveals ancestral eumetazoan gene repertoire and genomic organization.</title>
        <authorList>
            <person name="Putnam N.H."/>
            <person name="Srivastava M."/>
            <person name="Hellsten U."/>
            <person name="Dirks B."/>
            <person name="Chapman J."/>
            <person name="Salamov A."/>
            <person name="Terry A."/>
            <person name="Shapiro H."/>
            <person name="Lindquist E."/>
            <person name="Kapitonov V.V."/>
            <person name="Jurka J."/>
            <person name="Genikhovich G."/>
            <person name="Grigoriev I.V."/>
            <person name="Lucas S.M."/>
            <person name="Steele R.E."/>
            <person name="Finnerty J.R."/>
            <person name="Technau U."/>
            <person name="Martindale M.Q."/>
            <person name="Rokhsar D.S."/>
        </authorList>
    </citation>
    <scope>NUCLEOTIDE SEQUENCE [LARGE SCALE GENOMIC DNA]</scope>
    <source>
        <strain evidence="12">CH2 X CH6</strain>
    </source>
</reference>
<dbReference type="SUPFAM" id="SSF90123">
    <property type="entry name" value="ABC transporter transmembrane region"/>
    <property type="match status" value="1"/>
</dbReference>
<keyword evidence="6" id="KW-0067">ATP-binding</keyword>